<sequence>MRALNFLWFWTVCWNDEKQWTFLFSLMIPLAGFFFTMELARLLMDKKVSGFNTVLLMLITVFINETLLKPISYKAVMSDSCEDGLLVPATAISVSICGALIHLLRFVFTIKDLPFLLGWLITLILEMIAYPVLKYVTTGYMFVSLVPGIIITILFWYLAEFRPQGNTALSLYQVLHLKNDIQPGNERAQDLLPE</sequence>
<keyword evidence="1" id="KW-1133">Transmembrane helix</keyword>
<dbReference type="Proteomes" id="UP000001542">
    <property type="component" value="Unassembled WGS sequence"/>
</dbReference>
<dbReference type="EMBL" id="DS114189">
    <property type="protein sequence ID" value="EAX89558.1"/>
    <property type="molecule type" value="Genomic_DNA"/>
</dbReference>
<evidence type="ECO:0000313" key="3">
    <source>
        <dbReference type="Proteomes" id="UP000001542"/>
    </source>
</evidence>
<keyword evidence="1" id="KW-0812">Transmembrane</keyword>
<keyword evidence="1" id="KW-0472">Membrane</keyword>
<feature type="transmembrane region" description="Helical" evidence="1">
    <location>
        <begin position="85"/>
        <end position="108"/>
    </location>
</feature>
<feature type="transmembrane region" description="Helical" evidence="1">
    <location>
        <begin position="139"/>
        <end position="159"/>
    </location>
</feature>
<reference evidence="2" key="1">
    <citation type="submission" date="2006-10" db="EMBL/GenBank/DDBJ databases">
        <authorList>
            <person name="Amadeo P."/>
            <person name="Zhao Q."/>
            <person name="Wortman J."/>
            <person name="Fraser-Liggett C."/>
            <person name="Carlton J."/>
        </authorList>
    </citation>
    <scope>NUCLEOTIDE SEQUENCE</scope>
    <source>
        <strain evidence="2">G3</strain>
    </source>
</reference>
<dbReference type="AlphaFoldDB" id="A2FZV9"/>
<dbReference type="VEuPathDB" id="TrichDB:TVAG_478150"/>
<gene>
    <name evidence="2" type="ORF">TVAG_478150</name>
</gene>
<organism evidence="2 3">
    <name type="scientific">Trichomonas vaginalis (strain ATCC PRA-98 / G3)</name>
    <dbReference type="NCBI Taxonomy" id="412133"/>
    <lineage>
        <taxon>Eukaryota</taxon>
        <taxon>Metamonada</taxon>
        <taxon>Parabasalia</taxon>
        <taxon>Trichomonadida</taxon>
        <taxon>Trichomonadidae</taxon>
        <taxon>Trichomonas</taxon>
    </lineage>
</organism>
<reference evidence="2" key="2">
    <citation type="journal article" date="2007" name="Science">
        <title>Draft genome sequence of the sexually transmitted pathogen Trichomonas vaginalis.</title>
        <authorList>
            <person name="Carlton J.M."/>
            <person name="Hirt R.P."/>
            <person name="Silva J.C."/>
            <person name="Delcher A.L."/>
            <person name="Schatz M."/>
            <person name="Zhao Q."/>
            <person name="Wortman J.R."/>
            <person name="Bidwell S.L."/>
            <person name="Alsmark U.C.M."/>
            <person name="Besteiro S."/>
            <person name="Sicheritz-Ponten T."/>
            <person name="Noel C.J."/>
            <person name="Dacks J.B."/>
            <person name="Foster P.G."/>
            <person name="Simillion C."/>
            <person name="Van de Peer Y."/>
            <person name="Miranda-Saavedra D."/>
            <person name="Barton G.J."/>
            <person name="Westrop G.D."/>
            <person name="Mueller S."/>
            <person name="Dessi D."/>
            <person name="Fiori P.L."/>
            <person name="Ren Q."/>
            <person name="Paulsen I."/>
            <person name="Zhang H."/>
            <person name="Bastida-Corcuera F.D."/>
            <person name="Simoes-Barbosa A."/>
            <person name="Brown M.T."/>
            <person name="Hayes R.D."/>
            <person name="Mukherjee M."/>
            <person name="Okumura C.Y."/>
            <person name="Schneider R."/>
            <person name="Smith A.J."/>
            <person name="Vanacova S."/>
            <person name="Villalvazo M."/>
            <person name="Haas B.J."/>
            <person name="Pertea M."/>
            <person name="Feldblyum T.V."/>
            <person name="Utterback T.R."/>
            <person name="Shu C.L."/>
            <person name="Osoegawa K."/>
            <person name="de Jong P.J."/>
            <person name="Hrdy I."/>
            <person name="Horvathova L."/>
            <person name="Zubacova Z."/>
            <person name="Dolezal P."/>
            <person name="Malik S.B."/>
            <person name="Logsdon J.M. Jr."/>
            <person name="Henze K."/>
            <person name="Gupta A."/>
            <person name="Wang C.C."/>
            <person name="Dunne R.L."/>
            <person name="Upcroft J.A."/>
            <person name="Upcroft P."/>
            <person name="White O."/>
            <person name="Salzberg S.L."/>
            <person name="Tang P."/>
            <person name="Chiu C.-H."/>
            <person name="Lee Y.-S."/>
            <person name="Embley T.M."/>
            <person name="Coombs G.H."/>
            <person name="Mottram J.C."/>
            <person name="Tachezy J."/>
            <person name="Fraser-Liggett C.M."/>
            <person name="Johnson P.J."/>
        </authorList>
    </citation>
    <scope>NUCLEOTIDE SEQUENCE [LARGE SCALE GENOMIC DNA]</scope>
    <source>
        <strain evidence="2">G3</strain>
    </source>
</reference>
<accession>A2FZV9</accession>
<keyword evidence="3" id="KW-1185">Reference proteome</keyword>
<evidence type="ECO:0000256" key="1">
    <source>
        <dbReference type="SAM" id="Phobius"/>
    </source>
</evidence>
<feature type="transmembrane region" description="Helical" evidence="1">
    <location>
        <begin position="20"/>
        <end position="42"/>
    </location>
</feature>
<evidence type="ECO:0000313" key="2">
    <source>
        <dbReference type="EMBL" id="EAX89558.1"/>
    </source>
</evidence>
<name>A2FZV9_TRIV3</name>
<feature type="transmembrane region" description="Helical" evidence="1">
    <location>
        <begin position="54"/>
        <end position="73"/>
    </location>
</feature>
<dbReference type="OrthoDB" id="10532892at2759"/>
<dbReference type="InParanoid" id="A2FZV9"/>
<feature type="transmembrane region" description="Helical" evidence="1">
    <location>
        <begin position="115"/>
        <end position="133"/>
    </location>
</feature>
<proteinExistence type="predicted"/>
<protein>
    <submittedName>
        <fullName evidence="2">Uncharacterized protein</fullName>
    </submittedName>
</protein>